<feature type="domain" description="CCHC-type" evidence="11">
    <location>
        <begin position="150"/>
        <end position="165"/>
    </location>
</feature>
<evidence type="ECO:0000256" key="3">
    <source>
        <dbReference type="ARBA" id="ARBA00022723"/>
    </source>
</evidence>
<comment type="similarity">
    <text evidence="2">Belongs to the ZCCHC8 family.</text>
</comment>
<dbReference type="SUPFAM" id="SSF46689">
    <property type="entry name" value="Homeodomain-like"/>
    <property type="match status" value="1"/>
</dbReference>
<evidence type="ECO:0000259" key="13">
    <source>
        <dbReference type="PROSITE" id="PS51294"/>
    </source>
</evidence>
<dbReference type="PANTHER" id="PTHR13316:SF0">
    <property type="entry name" value="ZINC FINGER CCHC DOMAIN-CONTAINING PROTEIN 8"/>
    <property type="match status" value="1"/>
</dbReference>
<dbReference type="InterPro" id="IPR009057">
    <property type="entry name" value="Homeodomain-like_sf"/>
</dbReference>
<dbReference type="Pfam" id="PF00249">
    <property type="entry name" value="Myb_DNA-binding"/>
    <property type="match status" value="1"/>
</dbReference>
<evidence type="ECO:0000256" key="9">
    <source>
        <dbReference type="PROSITE-ProRule" id="PRU00047"/>
    </source>
</evidence>
<feature type="region of interest" description="Disordered" evidence="10">
    <location>
        <begin position="248"/>
        <end position="287"/>
    </location>
</feature>
<dbReference type="Pfam" id="PF00098">
    <property type="entry name" value="zf-CCHC"/>
    <property type="match status" value="1"/>
</dbReference>
<dbReference type="GO" id="GO:0005654">
    <property type="term" value="C:nucleoplasm"/>
    <property type="evidence" value="ECO:0007669"/>
    <property type="project" value="UniProtKB-SubCell"/>
</dbReference>
<dbReference type="InterPro" id="IPR013584">
    <property type="entry name" value="RAP"/>
</dbReference>
<organism evidence="14 15">
    <name type="scientific">Elliptochloris bilobata</name>
    <dbReference type="NCBI Taxonomy" id="381761"/>
    <lineage>
        <taxon>Eukaryota</taxon>
        <taxon>Viridiplantae</taxon>
        <taxon>Chlorophyta</taxon>
        <taxon>core chlorophytes</taxon>
        <taxon>Trebouxiophyceae</taxon>
        <taxon>Trebouxiophyceae incertae sedis</taxon>
        <taxon>Elliptochloris clade</taxon>
        <taxon>Elliptochloris</taxon>
    </lineage>
</organism>
<accession>A0AAW1SG04</accession>
<dbReference type="InterPro" id="IPR052115">
    <property type="entry name" value="NEXT_complex_subunit_ZCCHC8"/>
</dbReference>
<dbReference type="Pfam" id="PF08373">
    <property type="entry name" value="RAP"/>
    <property type="match status" value="1"/>
</dbReference>
<evidence type="ECO:0000256" key="8">
    <source>
        <dbReference type="ARBA" id="ARBA00023242"/>
    </source>
</evidence>
<dbReference type="PANTHER" id="PTHR13316">
    <property type="entry name" value="ZINC FINGER, CCHC DOMAIN CONTAINING 8"/>
    <property type="match status" value="1"/>
</dbReference>
<protein>
    <submittedName>
        <fullName evidence="14">Uncharacterized protein</fullName>
    </submittedName>
</protein>
<dbReference type="GO" id="GO:0003677">
    <property type="term" value="F:DNA binding"/>
    <property type="evidence" value="ECO:0007669"/>
    <property type="project" value="InterPro"/>
</dbReference>
<dbReference type="SMART" id="SM00952">
    <property type="entry name" value="RAP"/>
    <property type="match status" value="1"/>
</dbReference>
<dbReference type="InterPro" id="IPR006447">
    <property type="entry name" value="Myb_dom_plants"/>
</dbReference>
<dbReference type="EMBL" id="JALJOU010000003">
    <property type="protein sequence ID" value="KAK9845415.1"/>
    <property type="molecule type" value="Genomic_DNA"/>
</dbReference>
<comment type="subcellular location">
    <subcellularLocation>
        <location evidence="1">Nucleus</location>
        <location evidence="1">Nucleoplasm</location>
    </subcellularLocation>
</comment>
<dbReference type="GO" id="GO:0003723">
    <property type="term" value="F:RNA binding"/>
    <property type="evidence" value="ECO:0007669"/>
    <property type="project" value="TreeGrafter"/>
</dbReference>
<evidence type="ECO:0000259" key="12">
    <source>
        <dbReference type="PROSITE" id="PS51286"/>
    </source>
</evidence>
<keyword evidence="8" id="KW-0539">Nucleus</keyword>
<feature type="domain" description="HTH myb-type" evidence="13">
    <location>
        <begin position="458"/>
        <end position="509"/>
    </location>
</feature>
<evidence type="ECO:0000313" key="15">
    <source>
        <dbReference type="Proteomes" id="UP001445335"/>
    </source>
</evidence>
<dbReference type="InterPro" id="IPR036875">
    <property type="entry name" value="Znf_CCHC_sf"/>
</dbReference>
<dbReference type="GO" id="GO:0008270">
    <property type="term" value="F:zinc ion binding"/>
    <property type="evidence" value="ECO:0007669"/>
    <property type="project" value="UniProtKB-KW"/>
</dbReference>
<dbReference type="Pfam" id="PF04046">
    <property type="entry name" value="PSP"/>
    <property type="match status" value="1"/>
</dbReference>
<evidence type="ECO:0000256" key="1">
    <source>
        <dbReference type="ARBA" id="ARBA00004642"/>
    </source>
</evidence>
<dbReference type="InterPro" id="IPR001005">
    <property type="entry name" value="SANT/Myb"/>
</dbReference>
<dbReference type="Gene3D" id="4.10.60.10">
    <property type="entry name" value="Zinc finger, CCHC-type"/>
    <property type="match status" value="1"/>
</dbReference>
<dbReference type="Proteomes" id="UP001445335">
    <property type="component" value="Unassembled WGS sequence"/>
</dbReference>
<dbReference type="GO" id="GO:0071013">
    <property type="term" value="C:catalytic step 2 spliceosome"/>
    <property type="evidence" value="ECO:0007669"/>
    <property type="project" value="TreeGrafter"/>
</dbReference>
<dbReference type="PROSITE" id="PS51294">
    <property type="entry name" value="HTH_MYB"/>
    <property type="match status" value="1"/>
</dbReference>
<dbReference type="FunFam" id="1.10.10.60:FF:000007">
    <property type="entry name" value="Two-component response regulator"/>
    <property type="match status" value="1"/>
</dbReference>
<comment type="caution">
    <text evidence="14">The sequence shown here is derived from an EMBL/GenBank/DDBJ whole genome shotgun (WGS) entry which is preliminary data.</text>
</comment>
<evidence type="ECO:0000256" key="2">
    <source>
        <dbReference type="ARBA" id="ARBA00007497"/>
    </source>
</evidence>
<feature type="compositionally biased region" description="Gly residues" evidence="10">
    <location>
        <begin position="273"/>
        <end position="283"/>
    </location>
</feature>
<dbReference type="SMART" id="SM00343">
    <property type="entry name" value="ZnF_C2HC"/>
    <property type="match status" value="1"/>
</dbReference>
<dbReference type="AlphaFoldDB" id="A0AAW1SG04"/>
<feature type="domain" description="RAP" evidence="12">
    <location>
        <begin position="903"/>
        <end position="967"/>
    </location>
</feature>
<name>A0AAW1SG04_9CHLO</name>
<dbReference type="InterPro" id="IPR006568">
    <property type="entry name" value="PSP_pro-rich"/>
</dbReference>
<dbReference type="InterPro" id="IPR001878">
    <property type="entry name" value="Znf_CCHC"/>
</dbReference>
<feature type="region of interest" description="Disordered" evidence="10">
    <location>
        <begin position="415"/>
        <end position="443"/>
    </location>
</feature>
<dbReference type="InterPro" id="IPR017930">
    <property type="entry name" value="Myb_dom"/>
</dbReference>
<evidence type="ECO:0000259" key="11">
    <source>
        <dbReference type="PROSITE" id="PS50158"/>
    </source>
</evidence>
<evidence type="ECO:0000256" key="10">
    <source>
        <dbReference type="SAM" id="MobiDB-lite"/>
    </source>
</evidence>
<evidence type="ECO:0000256" key="4">
    <source>
        <dbReference type="ARBA" id="ARBA00022771"/>
    </source>
</evidence>
<dbReference type="NCBIfam" id="TIGR01557">
    <property type="entry name" value="myb_SHAQKYF"/>
    <property type="match status" value="1"/>
</dbReference>
<keyword evidence="15" id="KW-1185">Reference proteome</keyword>
<dbReference type="PROSITE" id="PS51286">
    <property type="entry name" value="RAP"/>
    <property type="match status" value="1"/>
</dbReference>
<keyword evidence="3" id="KW-0479">Metal-binding</keyword>
<proteinExistence type="inferred from homology"/>
<keyword evidence="5" id="KW-0862">Zinc</keyword>
<dbReference type="SUPFAM" id="SSF57756">
    <property type="entry name" value="Retrovirus zinc finger-like domains"/>
    <property type="match status" value="1"/>
</dbReference>
<keyword evidence="7" id="KW-0804">Transcription</keyword>
<evidence type="ECO:0000313" key="14">
    <source>
        <dbReference type="EMBL" id="KAK9845415.1"/>
    </source>
</evidence>
<evidence type="ECO:0000256" key="6">
    <source>
        <dbReference type="ARBA" id="ARBA00023015"/>
    </source>
</evidence>
<evidence type="ECO:0000256" key="5">
    <source>
        <dbReference type="ARBA" id="ARBA00022833"/>
    </source>
</evidence>
<evidence type="ECO:0000256" key="7">
    <source>
        <dbReference type="ARBA" id="ARBA00023163"/>
    </source>
</evidence>
<keyword evidence="6" id="KW-0805">Transcription regulation</keyword>
<gene>
    <name evidence="14" type="ORF">WJX81_005969</name>
</gene>
<dbReference type="SMART" id="SM00581">
    <property type="entry name" value="PSP"/>
    <property type="match status" value="1"/>
</dbReference>
<reference evidence="14 15" key="1">
    <citation type="journal article" date="2024" name="Nat. Commun.">
        <title>Phylogenomics reveals the evolutionary origins of lichenization in chlorophyte algae.</title>
        <authorList>
            <person name="Puginier C."/>
            <person name="Libourel C."/>
            <person name="Otte J."/>
            <person name="Skaloud P."/>
            <person name="Haon M."/>
            <person name="Grisel S."/>
            <person name="Petersen M."/>
            <person name="Berrin J.G."/>
            <person name="Delaux P.M."/>
            <person name="Dal Grande F."/>
            <person name="Keller J."/>
        </authorList>
    </citation>
    <scope>NUCLEOTIDE SEQUENCE [LARGE SCALE GENOMIC DNA]</scope>
    <source>
        <strain evidence="14 15">SAG 245.80</strain>
    </source>
</reference>
<dbReference type="PROSITE" id="PS50158">
    <property type="entry name" value="ZF_CCHC"/>
    <property type="match status" value="1"/>
</dbReference>
<sequence length="972" mass="103913">MAPNKAGGIAAPRVRVYVQYTDLSMESRNELDKAVRGWLDWHVRTYQSMMTATAGVERYSGAFEHLPELTTPGSSLVWVDKPQGPTVAKPKEALSFNARYEQEGDVPRYTRSTSAPLNAVASEHATADVAAGAGKPVVAHGGSSREAPSCFNCGSYGHAIKDCPQPRDAEAIRAAQQAFKDAKRARGGITGNVSTPKRYFLSPAEASSAEFADLRPGQLSDDMRAALGISPLDPPPWLQRMRELGYPPGWRRKRVDSSAEAPELTFVDDDPGGGDAGGAGPGSAGIAPVRTLPMYGAQGWHASEEAPPPPPPADAWLACNGAVAATAAADATFDAQGPVQGDGDELVQFPGMNAPVPAGACAELWSAIPDAGANSNARTPRSGQPLYGWANAHDVGAGMAVPVMQSGFGQLPYPGWQDQGAPKVQAQEQHRAHRPPATGPDDADLEQARALKRPRLVWTAKLHKRFVEAVEQLGLKNAVPKTIMQLMCVDGLTRENVASHLQKYRLQLKKDHRLDDDGNLTKAQSPGCAGARHRLAAAAAAAPMAVDEDEEPGSLQLLGACCLLQPTLARWHLPKGRPARPPARPGKHFSPAALCNQRILDASSPEEVLKVVACELSSFSAINMSTVVSRMGKMKVDAKALALAIESPSFKCLMAIITKAAARVWKSKPQNLSNTLWALANLEYHPGAARLRAYAAAAAKASEAFNPQELDVANTAWALATMRVDESALMSNIAREVTTRLANSGAMTFTTQELANLCWAFAKAEEDYVMMGPTIEELANLVRSLCVLQVCDLELWRIAMASLSAQLAQPADMTVDGLCQVFQAYELPRLDVPAAEAALAAAAQGLPDAARVKWAMQAQKENVSDFQYDVARVLRSRGMAHQLEALTSDGLFSVDIALPGEHIALEADGPDHFSVNTHRPGGSTIARHCLLAARGWLVVSVPYYLWIELHDGDRTRAAATRGASLTSLAAWH</sequence>
<keyword evidence="4 9" id="KW-0863">Zinc-finger</keyword>
<dbReference type="Gene3D" id="1.10.10.60">
    <property type="entry name" value="Homeodomain-like"/>
    <property type="match status" value="1"/>
</dbReference>